<dbReference type="GO" id="GO:0008033">
    <property type="term" value="P:tRNA processing"/>
    <property type="evidence" value="ECO:0007669"/>
    <property type="project" value="UniProtKB-KW"/>
</dbReference>
<keyword evidence="9" id="KW-0699">rRNA-binding</keyword>
<comment type="similarity">
    <text evidence="2">Belongs to the ribonuclease III family.</text>
</comment>
<gene>
    <name evidence="9" type="primary">rnc</name>
    <name evidence="13" type="ORF">MICH65_0671</name>
</gene>
<comment type="function">
    <text evidence="9">Digests double-stranded RNA. Involved in the processing of primary rRNA transcript to yield the immediate precursors to the large and small rRNAs (23S and 16S). Processes some mRNAs, and tRNAs when they are encoded in the rRNA operon. Processes pre-crRNA and tracrRNA of type II CRISPR loci if present in the organism.</text>
</comment>
<dbReference type="Pfam" id="PF00035">
    <property type="entry name" value="dsrm"/>
    <property type="match status" value="1"/>
</dbReference>
<feature type="active site" evidence="9">
    <location>
        <position position="56"/>
    </location>
</feature>
<organism evidence="13 14">
    <name type="scientific">Candidatus Chazhemtobacterium aquaticus</name>
    <dbReference type="NCBI Taxonomy" id="2715735"/>
    <lineage>
        <taxon>Bacteria</taxon>
        <taxon>Candidatus Chazhemtobacteraceae</taxon>
        <taxon>Candidatus Chazhemtobacterium</taxon>
    </lineage>
</organism>
<dbReference type="SMART" id="SM00535">
    <property type="entry name" value="RIBOc"/>
    <property type="match status" value="1"/>
</dbReference>
<accession>A0A857NCU3</accession>
<evidence type="ECO:0000256" key="5">
    <source>
        <dbReference type="ARBA" id="ARBA00022722"/>
    </source>
</evidence>
<keyword evidence="7 9" id="KW-0378">Hydrolase</keyword>
<keyword evidence="9" id="KW-0819">tRNA processing</keyword>
<sequence length="240" mass="26481">MNQLKTMTNPNLNQLQSSLGHHYQDIQLLKTALSHRSYLNESNQSVSNERLEFLGDAVLELVISEYLYLQKPDEPEGTLTAARSAIVRTESLAKVATQLNLGEYLFMSKGEEKSGGRHNISLLANTTEAIIGSIYLDGGLQSAQDFIHRHILPLAENILDSDNLKDPKSLLQEKVQELGFTSPVYTTDSETGPDHNKTFTVTVSVNHQPLATGKGKNKQAAQQDAARQALNNTQRLAPKT</sequence>
<dbReference type="PROSITE" id="PS50137">
    <property type="entry name" value="DS_RBD"/>
    <property type="match status" value="1"/>
</dbReference>
<comment type="subunit">
    <text evidence="9">Homodimer.</text>
</comment>
<evidence type="ECO:0000313" key="13">
    <source>
        <dbReference type="EMBL" id="QHO63652.1"/>
    </source>
</evidence>
<dbReference type="GO" id="GO:0005737">
    <property type="term" value="C:cytoplasm"/>
    <property type="evidence" value="ECO:0007669"/>
    <property type="project" value="UniProtKB-SubCell"/>
</dbReference>
<evidence type="ECO:0000259" key="11">
    <source>
        <dbReference type="PROSITE" id="PS50137"/>
    </source>
</evidence>
<keyword evidence="3 9" id="KW-0698">rRNA processing</keyword>
<dbReference type="Gene3D" id="1.10.1520.10">
    <property type="entry name" value="Ribonuclease III domain"/>
    <property type="match status" value="1"/>
</dbReference>
<dbReference type="InterPro" id="IPR000999">
    <property type="entry name" value="RNase_III_dom"/>
</dbReference>
<evidence type="ECO:0000259" key="12">
    <source>
        <dbReference type="PROSITE" id="PS50142"/>
    </source>
</evidence>
<dbReference type="GO" id="GO:0004525">
    <property type="term" value="F:ribonuclease III activity"/>
    <property type="evidence" value="ECO:0007669"/>
    <property type="project" value="UniProtKB-UniRule"/>
</dbReference>
<comment type="subcellular location">
    <subcellularLocation>
        <location evidence="9">Cytoplasm</location>
    </subcellularLocation>
</comment>
<keyword evidence="8 9" id="KW-0694">RNA-binding</keyword>
<dbReference type="SMART" id="SM00358">
    <property type="entry name" value="DSRM"/>
    <property type="match status" value="1"/>
</dbReference>
<evidence type="ECO:0000256" key="3">
    <source>
        <dbReference type="ARBA" id="ARBA00022552"/>
    </source>
</evidence>
<evidence type="ECO:0000256" key="7">
    <source>
        <dbReference type="ARBA" id="ARBA00022801"/>
    </source>
</evidence>
<dbReference type="PANTHER" id="PTHR11207:SF0">
    <property type="entry name" value="RIBONUCLEASE 3"/>
    <property type="match status" value="1"/>
</dbReference>
<dbReference type="SUPFAM" id="SSF54768">
    <property type="entry name" value="dsRNA-binding domain-like"/>
    <property type="match status" value="1"/>
</dbReference>
<dbReference type="EC" id="3.1.26.3" evidence="9"/>
<dbReference type="PROSITE" id="PS50142">
    <property type="entry name" value="RNASE_3_2"/>
    <property type="match status" value="1"/>
</dbReference>
<evidence type="ECO:0000256" key="1">
    <source>
        <dbReference type="ARBA" id="ARBA00000109"/>
    </source>
</evidence>
<dbReference type="InterPro" id="IPR011907">
    <property type="entry name" value="RNase_III"/>
</dbReference>
<evidence type="ECO:0000256" key="8">
    <source>
        <dbReference type="ARBA" id="ARBA00022884"/>
    </source>
</evidence>
<evidence type="ECO:0000313" key="14">
    <source>
        <dbReference type="Proteomes" id="UP000463983"/>
    </source>
</evidence>
<protein>
    <recommendedName>
        <fullName evidence="9">Ribonuclease 3</fullName>
        <ecNumber evidence="9">3.1.26.3</ecNumber>
    </recommendedName>
    <alternativeName>
        <fullName evidence="9">Ribonuclease III</fullName>
        <shortName evidence="9">RNase III</shortName>
    </alternativeName>
</protein>
<keyword evidence="14" id="KW-1185">Reference proteome</keyword>
<dbReference type="InterPro" id="IPR014720">
    <property type="entry name" value="dsRBD_dom"/>
</dbReference>
<keyword evidence="9" id="KW-0479">Metal-binding</keyword>
<reference evidence="14" key="1">
    <citation type="journal article" date="2020" name="Microorganisms">
        <title>Complete Genome of a Member of a New Bacterial Lineage in the Microgenomates Group Reveals an Unusual Nucleotide Composition Disparity Between Two Strands of DNA and Limited Metabolic Potential.</title>
        <authorList>
            <person name="Kadnikov V.V."/>
            <person name="Mardanov A.V."/>
            <person name="Beletsky A.V."/>
            <person name="Karnachuk O.V."/>
            <person name="Ravin N.V."/>
        </authorList>
    </citation>
    <scope>NUCLEOTIDE SEQUENCE [LARGE SCALE GENOMIC DNA]</scope>
</reference>
<dbReference type="NCBIfam" id="TIGR02191">
    <property type="entry name" value="RNaseIII"/>
    <property type="match status" value="1"/>
</dbReference>
<evidence type="ECO:0000256" key="6">
    <source>
        <dbReference type="ARBA" id="ARBA00022759"/>
    </source>
</evidence>
<dbReference type="FunFam" id="1.10.1520.10:FF:000001">
    <property type="entry name" value="Ribonuclease 3"/>
    <property type="match status" value="1"/>
</dbReference>
<dbReference type="Pfam" id="PF14622">
    <property type="entry name" value="Ribonucleas_3_3"/>
    <property type="match status" value="1"/>
</dbReference>
<evidence type="ECO:0000256" key="10">
    <source>
        <dbReference type="SAM" id="MobiDB-lite"/>
    </source>
</evidence>
<feature type="compositionally biased region" description="Polar residues" evidence="10">
    <location>
        <begin position="230"/>
        <end position="240"/>
    </location>
</feature>
<keyword evidence="6 9" id="KW-0255">Endonuclease</keyword>
<evidence type="ECO:0000256" key="2">
    <source>
        <dbReference type="ARBA" id="ARBA00010183"/>
    </source>
</evidence>
<dbReference type="HAMAP" id="MF_00104">
    <property type="entry name" value="RNase_III"/>
    <property type="match status" value="1"/>
</dbReference>
<comment type="catalytic activity">
    <reaction evidence="1 9">
        <text>Endonucleolytic cleavage to 5'-phosphomonoester.</text>
        <dbReference type="EC" id="3.1.26.3"/>
    </reaction>
</comment>
<dbReference type="PANTHER" id="PTHR11207">
    <property type="entry name" value="RIBONUCLEASE III"/>
    <property type="match status" value="1"/>
</dbReference>
<feature type="binding site" evidence="9">
    <location>
        <position position="52"/>
    </location>
    <ligand>
        <name>Mg(2+)</name>
        <dbReference type="ChEBI" id="CHEBI:18420"/>
    </ligand>
</feature>
<keyword evidence="5 9" id="KW-0540">Nuclease</keyword>
<dbReference type="GO" id="GO:0010468">
    <property type="term" value="P:regulation of gene expression"/>
    <property type="evidence" value="ECO:0007669"/>
    <property type="project" value="TreeGrafter"/>
</dbReference>
<dbReference type="CDD" id="cd10845">
    <property type="entry name" value="DSRM_RNAse_III_family"/>
    <property type="match status" value="1"/>
</dbReference>
<keyword evidence="9" id="KW-0963">Cytoplasm</keyword>
<dbReference type="GO" id="GO:0019843">
    <property type="term" value="F:rRNA binding"/>
    <property type="evidence" value="ECO:0007669"/>
    <property type="project" value="UniProtKB-KW"/>
</dbReference>
<evidence type="ECO:0000256" key="4">
    <source>
        <dbReference type="ARBA" id="ARBA00022664"/>
    </source>
</evidence>
<dbReference type="GO" id="GO:0003725">
    <property type="term" value="F:double-stranded RNA binding"/>
    <property type="evidence" value="ECO:0007669"/>
    <property type="project" value="TreeGrafter"/>
</dbReference>
<feature type="binding site" evidence="9">
    <location>
        <position position="125"/>
    </location>
    <ligand>
        <name>Mg(2+)</name>
        <dbReference type="ChEBI" id="CHEBI:18420"/>
    </ligand>
</feature>
<dbReference type="EMBL" id="CP047901">
    <property type="protein sequence ID" value="QHO63652.1"/>
    <property type="molecule type" value="Genomic_DNA"/>
</dbReference>
<feature type="domain" description="RNase III" evidence="12">
    <location>
        <begin position="12"/>
        <end position="139"/>
    </location>
</feature>
<dbReference type="KEGG" id="caqa:MICH65_0671"/>
<keyword evidence="4 9" id="KW-0507">mRNA processing</keyword>
<feature type="domain" description="DRBM" evidence="11">
    <location>
        <begin position="166"/>
        <end position="235"/>
    </location>
</feature>
<comment type="cofactor">
    <cofactor evidence="9">
        <name>Mg(2+)</name>
        <dbReference type="ChEBI" id="CHEBI:18420"/>
    </cofactor>
</comment>
<dbReference type="GO" id="GO:0006397">
    <property type="term" value="P:mRNA processing"/>
    <property type="evidence" value="ECO:0007669"/>
    <property type="project" value="UniProtKB-UniRule"/>
</dbReference>
<name>A0A857NCU3_9BACT</name>
<dbReference type="GO" id="GO:0046872">
    <property type="term" value="F:metal ion binding"/>
    <property type="evidence" value="ECO:0007669"/>
    <property type="project" value="UniProtKB-KW"/>
</dbReference>
<dbReference type="RefSeq" id="WP_161932022.1">
    <property type="nucleotide sequence ID" value="NZ_CP047901.1"/>
</dbReference>
<dbReference type="CDD" id="cd00593">
    <property type="entry name" value="RIBOc"/>
    <property type="match status" value="1"/>
</dbReference>
<feature type="active site" evidence="9">
    <location>
        <position position="128"/>
    </location>
</feature>
<dbReference type="SUPFAM" id="SSF69065">
    <property type="entry name" value="RNase III domain-like"/>
    <property type="match status" value="1"/>
</dbReference>
<dbReference type="GO" id="GO:0006364">
    <property type="term" value="P:rRNA processing"/>
    <property type="evidence" value="ECO:0007669"/>
    <property type="project" value="UniProtKB-UniRule"/>
</dbReference>
<proteinExistence type="inferred from homology"/>
<dbReference type="AlphaFoldDB" id="A0A857NCU3"/>
<keyword evidence="9" id="KW-0460">Magnesium</keyword>
<dbReference type="Proteomes" id="UP000463983">
    <property type="component" value="Chromosome"/>
</dbReference>
<dbReference type="PROSITE" id="PS00517">
    <property type="entry name" value="RNASE_3_1"/>
    <property type="match status" value="1"/>
</dbReference>
<evidence type="ECO:0000256" key="9">
    <source>
        <dbReference type="HAMAP-Rule" id="MF_00104"/>
    </source>
</evidence>
<feature type="region of interest" description="Disordered" evidence="10">
    <location>
        <begin position="209"/>
        <end position="240"/>
    </location>
</feature>
<feature type="compositionally biased region" description="Low complexity" evidence="10">
    <location>
        <begin position="219"/>
        <end position="229"/>
    </location>
</feature>
<feature type="binding site" evidence="9">
    <location>
        <position position="128"/>
    </location>
    <ligand>
        <name>Mg(2+)</name>
        <dbReference type="ChEBI" id="CHEBI:18420"/>
    </ligand>
</feature>
<dbReference type="Gene3D" id="3.30.160.20">
    <property type="match status" value="1"/>
</dbReference>
<dbReference type="InterPro" id="IPR036389">
    <property type="entry name" value="RNase_III_sf"/>
</dbReference>